<organism evidence="1 2">
    <name type="scientific">Ephemerocybe angulata</name>
    <dbReference type="NCBI Taxonomy" id="980116"/>
    <lineage>
        <taxon>Eukaryota</taxon>
        <taxon>Fungi</taxon>
        <taxon>Dikarya</taxon>
        <taxon>Basidiomycota</taxon>
        <taxon>Agaricomycotina</taxon>
        <taxon>Agaricomycetes</taxon>
        <taxon>Agaricomycetidae</taxon>
        <taxon>Agaricales</taxon>
        <taxon>Agaricineae</taxon>
        <taxon>Psathyrellaceae</taxon>
        <taxon>Ephemerocybe</taxon>
    </lineage>
</organism>
<keyword evidence="2" id="KW-1185">Reference proteome</keyword>
<dbReference type="AlphaFoldDB" id="A0A8H6LVF0"/>
<gene>
    <name evidence="1" type="ORF">DFP72DRAFT_1082251</name>
</gene>
<reference evidence="1 2" key="1">
    <citation type="submission" date="2020-07" db="EMBL/GenBank/DDBJ databases">
        <title>Comparative genomics of pyrophilous fungi reveals a link between fire events and developmental genes.</title>
        <authorList>
            <consortium name="DOE Joint Genome Institute"/>
            <person name="Steindorff A.S."/>
            <person name="Carver A."/>
            <person name="Calhoun S."/>
            <person name="Stillman K."/>
            <person name="Liu H."/>
            <person name="Lipzen A."/>
            <person name="Pangilinan J."/>
            <person name="Labutti K."/>
            <person name="Bruns T.D."/>
            <person name="Grigoriev I.V."/>
        </authorList>
    </citation>
    <scope>NUCLEOTIDE SEQUENCE [LARGE SCALE GENOMIC DNA]</scope>
    <source>
        <strain evidence="1 2">CBS 144469</strain>
    </source>
</reference>
<dbReference type="EMBL" id="JACGCI010000192">
    <property type="protein sequence ID" value="KAF6742232.1"/>
    <property type="molecule type" value="Genomic_DNA"/>
</dbReference>
<name>A0A8H6LVF0_9AGAR</name>
<evidence type="ECO:0000313" key="2">
    <source>
        <dbReference type="Proteomes" id="UP000521943"/>
    </source>
</evidence>
<evidence type="ECO:0000313" key="1">
    <source>
        <dbReference type="EMBL" id="KAF6742232.1"/>
    </source>
</evidence>
<dbReference type="Proteomes" id="UP000521943">
    <property type="component" value="Unassembled WGS sequence"/>
</dbReference>
<accession>A0A8H6LVF0</accession>
<sequence>MDSFNSNQQEGAFQYNEQAYDNNNFNFCGAAPNMHIPNFQPSPFAVVTQTQTVTQTTSYFVPLQANFGFQEPQPQPQCYEPQFNAGSDVYPDESDFQPQSGAVGFIEAAPTTVNPLDGPFFDTLDSLWDNVNGNVGGAASQNFGCDYEPQDSAGGSHLFENGSGVAYPDLGYTPSELFSTACDQQGSLNAQSFEYDGDLEYADAFSANSWPTVNDEGMGQGATSEVVNEPFPDWSPEYIAEIQAAIAAAGPVKCEDGEEAQLYLQNLSETSGDKSIDELFAEFSRVEKFGALDAATASTSSTAEESMFNWEVPSYLEDTSDMFKPQGHGGFAGLPTTGNGALVYDPSSGEEFAPGEACMFLP</sequence>
<proteinExistence type="predicted"/>
<comment type="caution">
    <text evidence="1">The sequence shown here is derived from an EMBL/GenBank/DDBJ whole genome shotgun (WGS) entry which is preliminary data.</text>
</comment>
<protein>
    <submittedName>
        <fullName evidence="1">Uncharacterized protein</fullName>
    </submittedName>
</protein>